<evidence type="ECO:0000313" key="3">
    <source>
        <dbReference type="Proteomes" id="UP000286594"/>
    </source>
</evidence>
<comment type="caution">
    <text evidence="2">The sequence shown here is derived from an EMBL/GenBank/DDBJ whole genome shotgun (WGS) entry which is preliminary data.</text>
</comment>
<keyword evidence="1" id="KW-1133">Transmembrane helix</keyword>
<name>A0A443LN75_9RHOB</name>
<evidence type="ECO:0000256" key="1">
    <source>
        <dbReference type="SAM" id="Phobius"/>
    </source>
</evidence>
<proteinExistence type="predicted"/>
<organism evidence="2 3">
    <name type="scientific">Paenirhodobacter ferrireducens</name>
    <dbReference type="NCBI Taxonomy" id="1215032"/>
    <lineage>
        <taxon>Bacteria</taxon>
        <taxon>Pseudomonadati</taxon>
        <taxon>Pseudomonadota</taxon>
        <taxon>Alphaproteobacteria</taxon>
        <taxon>Rhodobacterales</taxon>
        <taxon>Rhodobacter group</taxon>
        <taxon>Paenirhodobacter</taxon>
    </lineage>
</organism>
<keyword evidence="1" id="KW-0812">Transmembrane</keyword>
<keyword evidence="1" id="KW-0472">Membrane</keyword>
<gene>
    <name evidence="2" type="ORF">EOW65_06590</name>
</gene>
<accession>A0A443LN75</accession>
<reference evidence="2 3" key="1">
    <citation type="submission" date="2019-01" db="EMBL/GenBank/DDBJ databases">
        <title>Sinorhodobacter populi sp. nov. isolated from the symptomatic bark tissue of Populus euramericana canker.</title>
        <authorList>
            <person name="Xu G."/>
        </authorList>
    </citation>
    <scope>NUCLEOTIDE SEQUENCE [LARGE SCALE GENOMIC DNA]</scope>
    <source>
        <strain evidence="2 3">CCTCC AB2012026</strain>
    </source>
</reference>
<keyword evidence="3" id="KW-1185">Reference proteome</keyword>
<dbReference type="EMBL" id="SAVB01000006">
    <property type="protein sequence ID" value="RWR50616.1"/>
    <property type="molecule type" value="Genomic_DNA"/>
</dbReference>
<dbReference type="Proteomes" id="UP000286594">
    <property type="component" value="Unassembled WGS sequence"/>
</dbReference>
<feature type="transmembrane region" description="Helical" evidence="1">
    <location>
        <begin position="9"/>
        <end position="28"/>
    </location>
</feature>
<dbReference type="AlphaFoldDB" id="A0A443LN75"/>
<evidence type="ECO:0000313" key="2">
    <source>
        <dbReference type="EMBL" id="RWR50616.1"/>
    </source>
</evidence>
<feature type="transmembrane region" description="Helical" evidence="1">
    <location>
        <begin position="40"/>
        <end position="59"/>
    </location>
</feature>
<dbReference type="RefSeq" id="WP_128148174.1">
    <property type="nucleotide sequence ID" value="NZ_SAVB01000006.1"/>
</dbReference>
<dbReference type="OrthoDB" id="7778820at2"/>
<protein>
    <submittedName>
        <fullName evidence="2">Uncharacterized protein</fullName>
    </submittedName>
</protein>
<sequence>MNSVYVRIFLYVVSPVLTTLVALIPGWGVTYTDGVLTVDLSTAAGAAVAALGISSAIFAKWGVK</sequence>